<keyword evidence="2" id="KW-0812">Transmembrane</keyword>
<feature type="domain" description="HTH cro/C1-type" evidence="3">
    <location>
        <begin position="7"/>
        <end position="61"/>
    </location>
</feature>
<dbReference type="Gene3D" id="1.10.260.40">
    <property type="entry name" value="lambda repressor-like DNA-binding domains"/>
    <property type="match status" value="1"/>
</dbReference>
<evidence type="ECO:0000256" key="1">
    <source>
        <dbReference type="ARBA" id="ARBA00023125"/>
    </source>
</evidence>
<dbReference type="PANTHER" id="PTHR46558">
    <property type="entry name" value="TRACRIPTIONAL REGULATORY PROTEIN-RELATED-RELATED"/>
    <property type="match status" value="1"/>
</dbReference>
<organism evidence="4 5">
    <name type="scientific">Flintibacter hominis</name>
    <dbReference type="NCBI Taxonomy" id="2763048"/>
    <lineage>
        <taxon>Bacteria</taxon>
        <taxon>Bacillati</taxon>
        <taxon>Bacillota</taxon>
        <taxon>Clostridia</taxon>
        <taxon>Eubacteriales</taxon>
        <taxon>Flintibacter</taxon>
    </lineage>
</organism>
<dbReference type="SUPFAM" id="SSF47413">
    <property type="entry name" value="lambda repressor-like DNA-binding domains"/>
    <property type="match status" value="1"/>
</dbReference>
<feature type="transmembrane region" description="Helical" evidence="2">
    <location>
        <begin position="177"/>
        <end position="201"/>
    </location>
</feature>
<dbReference type="PANTHER" id="PTHR46558:SF13">
    <property type="entry name" value="HTH-TYPE TRANSCRIPTIONAL REGULATOR IMMR"/>
    <property type="match status" value="1"/>
</dbReference>
<keyword evidence="2" id="KW-0472">Membrane</keyword>
<dbReference type="EMBL" id="JACOPO010000001">
    <property type="protein sequence ID" value="MBC5721265.1"/>
    <property type="molecule type" value="Genomic_DNA"/>
</dbReference>
<dbReference type="InterPro" id="IPR010982">
    <property type="entry name" value="Lambda_DNA-bd_dom_sf"/>
</dbReference>
<dbReference type="InterPro" id="IPR001387">
    <property type="entry name" value="Cro/C1-type_HTH"/>
</dbReference>
<dbReference type="Proteomes" id="UP000628736">
    <property type="component" value="Unassembled WGS sequence"/>
</dbReference>
<dbReference type="GO" id="GO:0003677">
    <property type="term" value="F:DNA binding"/>
    <property type="evidence" value="ECO:0007669"/>
    <property type="project" value="UniProtKB-KW"/>
</dbReference>
<keyword evidence="1" id="KW-0238">DNA-binding</keyword>
<name>A0A8J6M290_9FIRM</name>
<feature type="transmembrane region" description="Helical" evidence="2">
    <location>
        <begin position="96"/>
        <end position="120"/>
    </location>
</feature>
<evidence type="ECO:0000256" key="2">
    <source>
        <dbReference type="SAM" id="Phobius"/>
    </source>
</evidence>
<dbReference type="PROSITE" id="PS50943">
    <property type="entry name" value="HTH_CROC1"/>
    <property type="match status" value="1"/>
</dbReference>
<evidence type="ECO:0000313" key="4">
    <source>
        <dbReference type="EMBL" id="MBC5721265.1"/>
    </source>
</evidence>
<dbReference type="AlphaFoldDB" id="A0A8J6M290"/>
<accession>A0A8J6M290</accession>
<dbReference type="SMART" id="SM00530">
    <property type="entry name" value="HTH_XRE"/>
    <property type="match status" value="1"/>
</dbReference>
<evidence type="ECO:0000259" key="3">
    <source>
        <dbReference type="PROSITE" id="PS50943"/>
    </source>
</evidence>
<comment type="caution">
    <text evidence="4">The sequence shown here is derived from an EMBL/GenBank/DDBJ whole genome shotgun (WGS) entry which is preliminary data.</text>
</comment>
<dbReference type="Pfam" id="PF01381">
    <property type="entry name" value="HTH_3"/>
    <property type="match status" value="1"/>
</dbReference>
<gene>
    <name evidence="4" type="ORF">H8S11_00270</name>
</gene>
<feature type="transmembrane region" description="Helical" evidence="2">
    <location>
        <begin position="132"/>
        <end position="157"/>
    </location>
</feature>
<dbReference type="RefSeq" id="WP_186851798.1">
    <property type="nucleotide sequence ID" value="NZ_JACOPO010000001.1"/>
</dbReference>
<dbReference type="CDD" id="cd00093">
    <property type="entry name" value="HTH_XRE"/>
    <property type="match status" value="1"/>
</dbReference>
<keyword evidence="5" id="KW-1185">Reference proteome</keyword>
<sequence>MELSQKIYELRTGSGLSQLDLAEKLGVSRQSVSKWETGQAVPDLDKLIRLADLFGISVDELVREGERPAPPEPQVVYAAEQRGFSPVQKAGAALEVVGLLGLVLGGMGLVSLIGAGLMLLGLPLLLCKKHPWLWMGWTAVAISLLVFNPHTSVSPWGLFGGMRYLYWILTNPELRYYASYFAAAIGMLRGSLILLLIFLGIRARRRGSGAKP</sequence>
<proteinExistence type="predicted"/>
<reference evidence="4" key="1">
    <citation type="submission" date="2020-08" db="EMBL/GenBank/DDBJ databases">
        <title>Genome public.</title>
        <authorList>
            <person name="Liu C."/>
            <person name="Sun Q."/>
        </authorList>
    </citation>
    <scope>NUCLEOTIDE SEQUENCE</scope>
    <source>
        <strain evidence="4">NSJ-23</strain>
    </source>
</reference>
<protein>
    <submittedName>
        <fullName evidence="4">Helix-turn-helix transcriptional regulator</fullName>
    </submittedName>
</protein>
<evidence type="ECO:0000313" key="5">
    <source>
        <dbReference type="Proteomes" id="UP000628736"/>
    </source>
</evidence>
<keyword evidence="2" id="KW-1133">Transmembrane helix</keyword>